<accession>A0AAX1N5Q4</accession>
<protein>
    <submittedName>
        <fullName evidence="1">Cytidylate kinase family protein</fullName>
    </submittedName>
</protein>
<dbReference type="GO" id="GO:0016301">
    <property type="term" value="F:kinase activity"/>
    <property type="evidence" value="ECO:0007669"/>
    <property type="project" value="UniProtKB-KW"/>
</dbReference>
<dbReference type="KEGG" id="fya:KMW28_04130"/>
<keyword evidence="1" id="KW-0418">Kinase</keyword>
<sequence length="249" mass="28634">MKTNILDQFLRKLELDFAGSSNATQKRKGVIVTISREYGSAVRKVGQMLVNKLNQEKIGFELLNKKWILIDTSVIRDLSQELSLDYKAIKEYVPQEKKGLVEQIIHSFSPDYNKLDGHLDKALETVLNAYFDRGNVVILGRGAEYFASELQNALRIKINSTFQFRIAQIMNNHGLSYQDAKMKMLKNAKLRNDFLEHIKKGKPDTYTSVIDRSRLDDNTLADYLMSFTSAKVKDIKREIDAKKKMKVVH</sequence>
<dbReference type="Gene3D" id="3.40.50.300">
    <property type="entry name" value="P-loop containing nucleotide triphosphate hydrolases"/>
    <property type="match status" value="1"/>
</dbReference>
<dbReference type="InterPro" id="IPR027417">
    <property type="entry name" value="P-loop_NTPase"/>
</dbReference>
<proteinExistence type="predicted"/>
<name>A0AAX1N5Q4_9BACT</name>
<keyword evidence="2" id="KW-1185">Reference proteome</keyword>
<evidence type="ECO:0000313" key="2">
    <source>
        <dbReference type="Proteomes" id="UP000678679"/>
    </source>
</evidence>
<dbReference type="Proteomes" id="UP000678679">
    <property type="component" value="Chromosome 1"/>
</dbReference>
<dbReference type="AlphaFoldDB" id="A0AAX1N5Q4"/>
<evidence type="ECO:0000313" key="1">
    <source>
        <dbReference type="EMBL" id="QWG02772.1"/>
    </source>
</evidence>
<dbReference type="Pfam" id="PF13189">
    <property type="entry name" value="Cytidylate_kin2"/>
    <property type="match status" value="1"/>
</dbReference>
<keyword evidence="1" id="KW-0808">Transferase</keyword>
<reference evidence="1 2" key="1">
    <citation type="submission" date="2021-05" db="EMBL/GenBank/DDBJ databases">
        <title>Comparative genomic studies on the polysaccharide-degrading batcterial strains of the Flammeovirga genus.</title>
        <authorList>
            <person name="Zewei F."/>
            <person name="Zheng Z."/>
            <person name="Yu L."/>
            <person name="Ruyue G."/>
            <person name="Yanhong M."/>
            <person name="Yuanyuan C."/>
            <person name="Jingyan G."/>
            <person name="Wenjun H."/>
        </authorList>
    </citation>
    <scope>NUCLEOTIDE SEQUENCE [LARGE SCALE GENOMIC DNA]</scope>
    <source>
        <strain evidence="1 2">NBRC:100898</strain>
    </source>
</reference>
<dbReference type="EMBL" id="CP076132">
    <property type="protein sequence ID" value="QWG02772.1"/>
    <property type="molecule type" value="Genomic_DNA"/>
</dbReference>
<organism evidence="1 2">
    <name type="scientific">Flammeovirga yaeyamensis</name>
    <dbReference type="NCBI Taxonomy" id="367791"/>
    <lineage>
        <taxon>Bacteria</taxon>
        <taxon>Pseudomonadati</taxon>
        <taxon>Bacteroidota</taxon>
        <taxon>Cytophagia</taxon>
        <taxon>Cytophagales</taxon>
        <taxon>Flammeovirgaceae</taxon>
        <taxon>Flammeovirga</taxon>
    </lineage>
</organism>
<dbReference type="RefSeq" id="WP_169664275.1">
    <property type="nucleotide sequence ID" value="NZ_CP076132.1"/>
</dbReference>
<gene>
    <name evidence="1" type="ORF">KMW28_04130</name>
</gene>